<reference evidence="2 3" key="2">
    <citation type="journal article" date="2019" name="G3 (Bethesda)">
        <title>Hybrid Assembly of the Genome of the Entomopathogenic Nematode Steinernema carpocapsae Identifies the X-Chromosome.</title>
        <authorList>
            <person name="Serra L."/>
            <person name="Macchietto M."/>
            <person name="Macias-Munoz A."/>
            <person name="McGill C.J."/>
            <person name="Rodriguez I.M."/>
            <person name="Rodriguez B."/>
            <person name="Murad R."/>
            <person name="Mortazavi A."/>
        </authorList>
    </citation>
    <scope>NUCLEOTIDE SEQUENCE [LARGE SCALE GENOMIC DNA]</scope>
    <source>
        <strain evidence="2 3">ALL</strain>
    </source>
</reference>
<gene>
    <name evidence="2" type="ORF">L596_026572</name>
</gene>
<evidence type="ECO:0000313" key="2">
    <source>
        <dbReference type="EMBL" id="TKR62643.1"/>
    </source>
</evidence>
<dbReference type="Proteomes" id="UP000298663">
    <property type="component" value="Unassembled WGS sequence"/>
</dbReference>
<evidence type="ECO:0000313" key="3">
    <source>
        <dbReference type="Proteomes" id="UP000298663"/>
    </source>
</evidence>
<sequence length="561" mass="61920">MSSENDFSSASAIPGDEFQDFQNQSMGWEASRPDLWNNVLPGRLTFVGDPQNGLFDFGDDVYRNSLQDLAQNATTFGVSPDPDDYLTSRFSFAPDLTPIKEEEEIKSRASVERAACKKLDLTLDVTQEPTVFVKNNEDFTTLANVTLDVTQEATAFAKNSEAFTTPKRTATFATNSTQEVTPFRNAFSKVLVTPKKTGHLTLNATKDMTTFNTHHRPEQLLDIEDFDSSDSQNFAPETHEKASNVTLDVTQEMITVSKKFQAKKVAEMTLDATHGVTTFSASGGQKAVLGLTPSKDSVEPMILGTPVKDSAEVPIRRVLVTPPTDDFSNTAEWAALAYKLFTPNTAASMSPSYRKYMPPGLVPNPEPNFLNMADVISPINPVTPLGSPEPLTEVAKESGDVPSPPPRTDSSTAGMDFFATSTPRASRVNSEMLFTKDPHGMAFKESLPDALKSCVISTDKQNSEMPVNTSATQHNVSQSFSVQNASLDITRKENLDEKTAMDERLNRMVTFSHKKKKTSTSFKFRVCHKDGPDQKLGFRLIFEDQELTSVYINGRQMRFMA</sequence>
<evidence type="ECO:0000256" key="1">
    <source>
        <dbReference type="SAM" id="MobiDB-lite"/>
    </source>
</evidence>
<feature type="region of interest" description="Disordered" evidence="1">
    <location>
        <begin position="383"/>
        <end position="413"/>
    </location>
</feature>
<proteinExistence type="predicted"/>
<comment type="caution">
    <text evidence="2">The sequence shown here is derived from an EMBL/GenBank/DDBJ whole genome shotgun (WGS) entry which is preliminary data.</text>
</comment>
<reference evidence="2 3" key="1">
    <citation type="journal article" date="2015" name="Genome Biol.">
        <title>Comparative genomics of Steinernema reveals deeply conserved gene regulatory networks.</title>
        <authorList>
            <person name="Dillman A.R."/>
            <person name="Macchietto M."/>
            <person name="Porter C.F."/>
            <person name="Rogers A."/>
            <person name="Williams B."/>
            <person name="Antoshechkin I."/>
            <person name="Lee M.M."/>
            <person name="Goodwin Z."/>
            <person name="Lu X."/>
            <person name="Lewis E.E."/>
            <person name="Goodrich-Blair H."/>
            <person name="Stock S.P."/>
            <person name="Adams B.J."/>
            <person name="Sternberg P.W."/>
            <person name="Mortazavi A."/>
        </authorList>
    </citation>
    <scope>NUCLEOTIDE SEQUENCE [LARGE SCALE GENOMIC DNA]</scope>
    <source>
        <strain evidence="2 3">ALL</strain>
    </source>
</reference>
<keyword evidence="3" id="KW-1185">Reference proteome</keyword>
<protein>
    <submittedName>
        <fullName evidence="2">Uncharacterized protein</fullName>
    </submittedName>
</protein>
<accession>A0A4U5M2R4</accession>
<name>A0A4U5M2R4_STECR</name>
<dbReference type="AlphaFoldDB" id="A0A4U5M2R4"/>
<organism evidence="2 3">
    <name type="scientific">Steinernema carpocapsae</name>
    <name type="common">Entomopathogenic nematode</name>
    <dbReference type="NCBI Taxonomy" id="34508"/>
    <lineage>
        <taxon>Eukaryota</taxon>
        <taxon>Metazoa</taxon>
        <taxon>Ecdysozoa</taxon>
        <taxon>Nematoda</taxon>
        <taxon>Chromadorea</taxon>
        <taxon>Rhabditida</taxon>
        <taxon>Tylenchina</taxon>
        <taxon>Panagrolaimomorpha</taxon>
        <taxon>Strongyloidoidea</taxon>
        <taxon>Steinernematidae</taxon>
        <taxon>Steinernema</taxon>
    </lineage>
</organism>
<dbReference type="EMBL" id="AZBU02000010">
    <property type="protein sequence ID" value="TKR62643.1"/>
    <property type="molecule type" value="Genomic_DNA"/>
</dbReference>